<dbReference type="Gene3D" id="3.90.850.10">
    <property type="entry name" value="Fumarylacetoacetase-like, C-terminal domain"/>
    <property type="match status" value="1"/>
</dbReference>
<sequence length="301" mass="33264">MYLTSFTHAGQLKYGFLTQNGQSVVDAQEAEKRLFEETLLPGSLIEVIETGEAYSRLKEINRLLQDGGDHALPLSDIVLEAPIPFPRRDIICLGLNYREHALEYTDAMEEAKHIPQHPIVFSKATTTVIGPNKPIKSHSDVTKQIDYEAELAIVIGKEGTNISEADAYDYIFGYTIINDVTARDLQKKHSQWFLGKSLDTFGPMGPYLVTADEIPAPVKLDIQCRVNGEIRQHSNTEYLIFDIPAMIKTLSSGITLKPGDIIATGTPKGVGLGFQPPKFLNPGDRVEVEIEKIGVLSNVIS</sequence>
<evidence type="ECO:0000313" key="4">
    <source>
        <dbReference type="Proteomes" id="UP000061660"/>
    </source>
</evidence>
<dbReference type="PANTHER" id="PTHR42796:SF4">
    <property type="entry name" value="FUMARYLACETOACETATE HYDROLASE DOMAIN-CONTAINING PROTEIN 2A"/>
    <property type="match status" value="1"/>
</dbReference>
<dbReference type="Pfam" id="PF01557">
    <property type="entry name" value="FAA_hydrolase"/>
    <property type="match status" value="1"/>
</dbReference>
<dbReference type="PATRIC" id="fig|162209.4.peg.3541"/>
<evidence type="ECO:0000256" key="2">
    <source>
        <dbReference type="ARBA" id="ARBA00022723"/>
    </source>
</evidence>
<proteinExistence type="inferred from homology"/>
<name>A0A0U2VW21_9BACL</name>
<gene>
    <name evidence="3" type="ORF">IJ22_33100</name>
</gene>
<comment type="similarity">
    <text evidence="1">Belongs to the FAH family.</text>
</comment>
<dbReference type="GO" id="GO:0016853">
    <property type="term" value="F:isomerase activity"/>
    <property type="evidence" value="ECO:0007669"/>
    <property type="project" value="UniProtKB-KW"/>
</dbReference>
<dbReference type="GO" id="GO:0019752">
    <property type="term" value="P:carboxylic acid metabolic process"/>
    <property type="evidence" value="ECO:0007669"/>
    <property type="project" value="UniProtKB-ARBA"/>
</dbReference>
<dbReference type="SUPFAM" id="SSF56529">
    <property type="entry name" value="FAH"/>
    <property type="match status" value="1"/>
</dbReference>
<dbReference type="STRING" id="162209.IJ22_33100"/>
<evidence type="ECO:0000313" key="3">
    <source>
        <dbReference type="EMBL" id="ALS23671.1"/>
    </source>
</evidence>
<protein>
    <submittedName>
        <fullName evidence="3">5-carboxymethyl-2-hydroxymuconate isomerase</fullName>
    </submittedName>
</protein>
<dbReference type="RefSeq" id="WP_062409552.1">
    <property type="nucleotide sequence ID" value="NZ_BJCS01000010.1"/>
</dbReference>
<reference evidence="3 4" key="2">
    <citation type="journal article" date="2016" name="Genome Announc.">
        <title>Complete Genome Sequences of Two Interactive Moderate Thermophiles, Paenibacillus napthalenovorans 32O-Y and Paenibacillus sp. 32O-W.</title>
        <authorList>
            <person name="Butler R.R.III."/>
            <person name="Wang J."/>
            <person name="Stark B.C."/>
            <person name="Pombert J.F."/>
        </authorList>
    </citation>
    <scope>NUCLEOTIDE SEQUENCE [LARGE SCALE GENOMIC DNA]</scope>
    <source>
        <strain evidence="3 4">32O-Y</strain>
    </source>
</reference>
<dbReference type="Proteomes" id="UP000061660">
    <property type="component" value="Chromosome"/>
</dbReference>
<dbReference type="AlphaFoldDB" id="A0A0U2VW21"/>
<dbReference type="GO" id="GO:0046872">
    <property type="term" value="F:metal ion binding"/>
    <property type="evidence" value="ECO:0007669"/>
    <property type="project" value="UniProtKB-KW"/>
</dbReference>
<evidence type="ECO:0000256" key="1">
    <source>
        <dbReference type="ARBA" id="ARBA00010211"/>
    </source>
</evidence>
<reference evidence="4" key="1">
    <citation type="submission" date="2015-12" db="EMBL/GenBank/DDBJ databases">
        <title>Complete genome sequences of two moderately thermophilic Paenibacillus species.</title>
        <authorList>
            <person name="Butler R.III."/>
            <person name="Wang J."/>
            <person name="Stark B.C."/>
            <person name="Pombert J.-F."/>
        </authorList>
    </citation>
    <scope>NUCLEOTIDE SEQUENCE [LARGE SCALE GENOMIC DNA]</scope>
    <source>
        <strain evidence="4">32O-Y</strain>
    </source>
</reference>
<keyword evidence="3" id="KW-0413">Isomerase</keyword>
<keyword evidence="4" id="KW-1185">Reference proteome</keyword>
<dbReference type="EMBL" id="CP013652">
    <property type="protein sequence ID" value="ALS23671.1"/>
    <property type="molecule type" value="Genomic_DNA"/>
</dbReference>
<dbReference type="OrthoDB" id="9805307at2"/>
<keyword evidence="2" id="KW-0479">Metal-binding</keyword>
<dbReference type="InterPro" id="IPR036663">
    <property type="entry name" value="Fumarylacetoacetase_C_sf"/>
</dbReference>
<dbReference type="InterPro" id="IPR051121">
    <property type="entry name" value="FAH"/>
</dbReference>
<dbReference type="InterPro" id="IPR011234">
    <property type="entry name" value="Fumarylacetoacetase-like_C"/>
</dbReference>
<dbReference type="FunFam" id="3.90.850.10:FF:000002">
    <property type="entry name" value="2-hydroxyhepta-2,4-diene-1,7-dioate isomerase"/>
    <property type="match status" value="1"/>
</dbReference>
<dbReference type="KEGG" id="pnp:IJ22_33100"/>
<accession>A0A0U2VW21</accession>
<organism evidence="3 4">
    <name type="scientific">Paenibacillus naphthalenovorans</name>
    <dbReference type="NCBI Taxonomy" id="162209"/>
    <lineage>
        <taxon>Bacteria</taxon>
        <taxon>Bacillati</taxon>
        <taxon>Bacillota</taxon>
        <taxon>Bacilli</taxon>
        <taxon>Bacillales</taxon>
        <taxon>Paenibacillaceae</taxon>
        <taxon>Paenibacillus</taxon>
    </lineage>
</organism>
<dbReference type="PANTHER" id="PTHR42796">
    <property type="entry name" value="FUMARYLACETOACETATE HYDROLASE DOMAIN-CONTAINING PROTEIN 2A-RELATED"/>
    <property type="match status" value="1"/>
</dbReference>